<name>A0AAN8X2E6_HALRR</name>
<feature type="compositionally biased region" description="Polar residues" evidence="1">
    <location>
        <begin position="937"/>
        <end position="953"/>
    </location>
</feature>
<feature type="region of interest" description="Disordered" evidence="1">
    <location>
        <begin position="746"/>
        <end position="766"/>
    </location>
</feature>
<feature type="compositionally biased region" description="Polar residues" evidence="1">
    <location>
        <begin position="522"/>
        <end position="536"/>
    </location>
</feature>
<evidence type="ECO:0000313" key="2">
    <source>
        <dbReference type="EMBL" id="KAK7076452.1"/>
    </source>
</evidence>
<proteinExistence type="predicted"/>
<feature type="compositionally biased region" description="Low complexity" evidence="1">
    <location>
        <begin position="827"/>
        <end position="843"/>
    </location>
</feature>
<feature type="region of interest" description="Disordered" evidence="1">
    <location>
        <begin position="522"/>
        <end position="561"/>
    </location>
</feature>
<feature type="region of interest" description="Disordered" evidence="1">
    <location>
        <begin position="937"/>
        <end position="956"/>
    </location>
</feature>
<feature type="region of interest" description="Disordered" evidence="1">
    <location>
        <begin position="266"/>
        <end position="291"/>
    </location>
</feature>
<keyword evidence="3" id="KW-1185">Reference proteome</keyword>
<sequence length="1089" mass="119045">MAELLATLAALALANDEEQRKSVLFLTTFGKTLSSDGQVRTSGSIGPSLSSIKGSSSSKSNDNNGIIRTNSDSTRSFISESFVSDGKSGVGTGVHFSSGNTDSNIPFGQTDSRRNIGNVNNDIHLRNTGVTISTGITKSKKPFENTSENVKSGKHSPINLGNNDGRVTSGNTEEEFGVIANNGRIKHGNDITLKIQNGQHNHNIQINSHGNGDIISISNNGGFHQHDNVGTVNSNNNIYNAQRSPDTGTGLPINLNKKLYKLTNLGKRVSGNNQNIGSSLGRSTEQPKGQDRFPSIAKVLNSSKDQMSLLLNASDKPHHKSKDSVHPHFQSSSNNGGKINYNKRKPNPSYESGTDSHTFNSLGQSIPSVLTVKKGDNTQNFHSHIHENQNIGQINDFVNIGVLGHSRLSDVSDGQVSLFISNHSVKDHDLIRNAGNKQGDGFPYLRGSINTWPFGIRNESFGFGSDTSNTHGSSYIESNHFNSAFPKSIKNIQITPVGSSDISELNYTTFRFNTANSNRLRNSLQVPSGHSINQPEQYDGNAGAQHKKSFEETKESPNKETIHDKSYIKKLYSDVNAKSIELFGNNYGTITPSINDGSSIFNISNHTSVANTNRHHASFKGSNSPGDLKGHRGMDIKGNGVYFNSHPFSYGQRNIDNHNINKGTYGTNSEGVIPFTSYNNNNSKPKHKNNYKGNINSVSTFPNQIGNADIFSNVSGHHNSFNSGRTQYITGGRTSDISRKNHLNQHTINNNRLPSNDDLSTNSYTNSDKLSVKGHVDRTYINNNSYNRIQSEVIGHNKKEISQKVEVFKDFNDFIKINRIKGLARGNNGHNVKTQNNNNNVFNKSDKSRDPHKNKNIHFIHSRGGFPQGLNFTKNKEHTRKESPSHFKVNQKQFITPNRDKSSFHSANFNHNMNVVSIIKNTGNLGSYNSALSGQHLPSHTTVPKVTRPTLTSPRKGKALSFQNRNINKDPLLSYKNIHGVSLPDSSIIPLQPHSSNRDHTKKPFLGTKDITGDPLAGGNDLLLIHTSSAYKSIPGTPGVDYLALTSLPLTGFDCSSRLPGYYADASAQGGCQVIIILSLLVTIPNTKA</sequence>
<comment type="caution">
    <text evidence="2">The sequence shown here is derived from an EMBL/GenBank/DDBJ whole genome shotgun (WGS) entry which is preliminary data.</text>
</comment>
<dbReference type="AlphaFoldDB" id="A0AAN8X2E6"/>
<feature type="region of interest" description="Disordered" evidence="1">
    <location>
        <begin position="139"/>
        <end position="168"/>
    </location>
</feature>
<feature type="region of interest" description="Disordered" evidence="1">
    <location>
        <begin position="35"/>
        <end position="71"/>
    </location>
</feature>
<dbReference type="EMBL" id="JAXCGZ010009666">
    <property type="protein sequence ID" value="KAK7076452.1"/>
    <property type="molecule type" value="Genomic_DNA"/>
</dbReference>
<evidence type="ECO:0000313" key="3">
    <source>
        <dbReference type="Proteomes" id="UP001381693"/>
    </source>
</evidence>
<feature type="compositionally biased region" description="Low complexity" evidence="1">
    <location>
        <begin position="42"/>
        <end position="67"/>
    </location>
</feature>
<reference evidence="2 3" key="1">
    <citation type="submission" date="2023-11" db="EMBL/GenBank/DDBJ databases">
        <title>Halocaridina rubra genome assembly.</title>
        <authorList>
            <person name="Smith C."/>
        </authorList>
    </citation>
    <scope>NUCLEOTIDE SEQUENCE [LARGE SCALE GENOMIC DNA]</scope>
    <source>
        <strain evidence="2">EP-1</strain>
        <tissue evidence="2">Whole</tissue>
    </source>
</reference>
<feature type="region of interest" description="Disordered" evidence="1">
    <location>
        <begin position="315"/>
        <end position="362"/>
    </location>
</feature>
<protein>
    <submittedName>
        <fullName evidence="2">Uncharacterized protein</fullName>
    </submittedName>
</protein>
<organism evidence="2 3">
    <name type="scientific">Halocaridina rubra</name>
    <name type="common">Hawaiian red shrimp</name>
    <dbReference type="NCBI Taxonomy" id="373956"/>
    <lineage>
        <taxon>Eukaryota</taxon>
        <taxon>Metazoa</taxon>
        <taxon>Ecdysozoa</taxon>
        <taxon>Arthropoda</taxon>
        <taxon>Crustacea</taxon>
        <taxon>Multicrustacea</taxon>
        <taxon>Malacostraca</taxon>
        <taxon>Eumalacostraca</taxon>
        <taxon>Eucarida</taxon>
        <taxon>Decapoda</taxon>
        <taxon>Pleocyemata</taxon>
        <taxon>Caridea</taxon>
        <taxon>Atyoidea</taxon>
        <taxon>Atyidae</taxon>
        <taxon>Halocaridina</taxon>
    </lineage>
</organism>
<gene>
    <name evidence="2" type="ORF">SK128_014884</name>
</gene>
<feature type="region of interest" description="Disordered" evidence="1">
    <location>
        <begin position="826"/>
        <end position="852"/>
    </location>
</feature>
<feature type="compositionally biased region" description="Polar residues" evidence="1">
    <location>
        <begin position="159"/>
        <end position="168"/>
    </location>
</feature>
<evidence type="ECO:0000256" key="1">
    <source>
        <dbReference type="SAM" id="MobiDB-lite"/>
    </source>
</evidence>
<feature type="compositionally biased region" description="Basic and acidic residues" evidence="1">
    <location>
        <begin position="548"/>
        <end position="561"/>
    </location>
</feature>
<feature type="compositionally biased region" description="Polar residues" evidence="1">
    <location>
        <begin position="270"/>
        <end position="287"/>
    </location>
</feature>
<dbReference type="Proteomes" id="UP001381693">
    <property type="component" value="Unassembled WGS sequence"/>
</dbReference>
<feature type="compositionally biased region" description="Polar residues" evidence="1">
    <location>
        <begin position="349"/>
        <end position="362"/>
    </location>
</feature>
<accession>A0AAN8X2E6</accession>